<dbReference type="Proteomes" id="UP000251314">
    <property type="component" value="Unassembled WGS sequence"/>
</dbReference>
<proteinExistence type="predicted"/>
<dbReference type="VEuPathDB" id="FungiDB:PC110_g16990"/>
<protein>
    <recommendedName>
        <fullName evidence="3">Winged helix-turn helix domain-containing protein</fullName>
    </recommendedName>
</protein>
<evidence type="ECO:0000313" key="1">
    <source>
        <dbReference type="EMBL" id="RAW26601.1"/>
    </source>
</evidence>
<organism evidence="1 2">
    <name type="scientific">Phytophthora cactorum</name>
    <dbReference type="NCBI Taxonomy" id="29920"/>
    <lineage>
        <taxon>Eukaryota</taxon>
        <taxon>Sar</taxon>
        <taxon>Stramenopiles</taxon>
        <taxon>Oomycota</taxon>
        <taxon>Peronosporomycetes</taxon>
        <taxon>Peronosporales</taxon>
        <taxon>Peronosporaceae</taxon>
        <taxon>Phytophthora</taxon>
    </lineage>
</organism>
<name>A0A329RQ90_9STRA</name>
<dbReference type="OrthoDB" id="111983at2759"/>
<evidence type="ECO:0000313" key="2">
    <source>
        <dbReference type="Proteomes" id="UP000251314"/>
    </source>
</evidence>
<accession>A0A329RQ90</accession>
<evidence type="ECO:0008006" key="3">
    <source>
        <dbReference type="Google" id="ProtNLM"/>
    </source>
</evidence>
<keyword evidence="2" id="KW-1185">Reference proteome</keyword>
<gene>
    <name evidence="1" type="ORF">PC110_g16990</name>
</gene>
<dbReference type="EMBL" id="MJFZ01000633">
    <property type="protein sequence ID" value="RAW26601.1"/>
    <property type="molecule type" value="Genomic_DNA"/>
</dbReference>
<dbReference type="AlphaFoldDB" id="A0A329RQ90"/>
<reference evidence="1 2" key="1">
    <citation type="submission" date="2018-01" db="EMBL/GenBank/DDBJ databases">
        <title>Draft genome of the strawberry crown rot pathogen Phytophthora cactorum.</title>
        <authorList>
            <person name="Armitage A.D."/>
            <person name="Lysoe E."/>
            <person name="Nellist C.F."/>
            <person name="Harrison R.J."/>
            <person name="Brurberg M.B."/>
        </authorList>
    </citation>
    <scope>NUCLEOTIDE SEQUENCE [LARGE SCALE GENOMIC DNA]</scope>
    <source>
        <strain evidence="1 2">10300</strain>
    </source>
</reference>
<dbReference type="STRING" id="29920.A0A329RQ90"/>
<comment type="caution">
    <text evidence="1">The sequence shown here is derived from an EMBL/GenBank/DDBJ whole genome shotgun (WGS) entry which is preliminary data.</text>
</comment>
<sequence>MKHDKVTDEAKCYLDQYLNTNCTYSLKTIRKMLFLDCGLKVDMSTISHHLQGMLYTVKQVRVEPTTCNSAINKEKRQIFAKKIKEHQDQGNCIVYYDETSFNVHLKRTR</sequence>